<dbReference type="RefSeq" id="XP_047766274.1">
    <property type="nucleotide sequence ID" value="XM_047907945.1"/>
</dbReference>
<sequence length="96" mass="11125">MARLLVVLASLLSVLVSAYPAQEEQVKRGDDSPYEHYRNPRIFEDHVVKRADKVGPNGYYRNPRIFEDHVVKRADKVGPNGYYRNPRIFEDHVVDA</sequence>
<evidence type="ECO:0000313" key="2">
    <source>
        <dbReference type="EMBL" id="UJO21908.1"/>
    </source>
</evidence>
<protein>
    <recommendedName>
        <fullName evidence="4">CPR type cuticle protein</fullName>
    </recommendedName>
</protein>
<evidence type="ECO:0000313" key="3">
    <source>
        <dbReference type="Proteomes" id="UP000756132"/>
    </source>
</evidence>
<dbReference type="KEGG" id="ffu:CLAFUR5_08797"/>
<evidence type="ECO:0008006" key="4">
    <source>
        <dbReference type="Google" id="ProtNLM"/>
    </source>
</evidence>
<reference evidence="2" key="1">
    <citation type="submission" date="2021-12" db="EMBL/GenBank/DDBJ databases">
        <authorList>
            <person name="Zaccaron A."/>
            <person name="Stergiopoulos I."/>
        </authorList>
    </citation>
    <scope>NUCLEOTIDE SEQUENCE</scope>
    <source>
        <strain evidence="2">Race5_Kim</strain>
    </source>
</reference>
<organism evidence="2 3">
    <name type="scientific">Passalora fulva</name>
    <name type="common">Tomato leaf mold</name>
    <name type="synonym">Cladosporium fulvum</name>
    <dbReference type="NCBI Taxonomy" id="5499"/>
    <lineage>
        <taxon>Eukaryota</taxon>
        <taxon>Fungi</taxon>
        <taxon>Dikarya</taxon>
        <taxon>Ascomycota</taxon>
        <taxon>Pezizomycotina</taxon>
        <taxon>Dothideomycetes</taxon>
        <taxon>Dothideomycetidae</taxon>
        <taxon>Mycosphaerellales</taxon>
        <taxon>Mycosphaerellaceae</taxon>
        <taxon>Fulvia</taxon>
    </lineage>
</organism>
<dbReference type="AlphaFoldDB" id="A0A9Q8UTK4"/>
<feature type="chain" id="PRO_5040136418" description="CPR type cuticle protein" evidence="1">
    <location>
        <begin position="19"/>
        <end position="96"/>
    </location>
</feature>
<feature type="signal peptide" evidence="1">
    <location>
        <begin position="1"/>
        <end position="18"/>
    </location>
</feature>
<keyword evidence="1" id="KW-0732">Signal</keyword>
<dbReference type="Proteomes" id="UP000756132">
    <property type="component" value="Chromosome 9"/>
</dbReference>
<name>A0A9Q8UTK4_PASFU</name>
<dbReference type="EMBL" id="CP090171">
    <property type="protein sequence ID" value="UJO21908.1"/>
    <property type="molecule type" value="Genomic_DNA"/>
</dbReference>
<dbReference type="GeneID" id="71988675"/>
<reference evidence="2" key="2">
    <citation type="journal article" date="2022" name="Microb. Genom.">
        <title>A chromosome-scale genome assembly of the tomato pathogen Cladosporium fulvum reveals a compartmentalized genome architecture and the presence of a dispensable chromosome.</title>
        <authorList>
            <person name="Zaccaron A.Z."/>
            <person name="Chen L.H."/>
            <person name="Samaras A."/>
            <person name="Stergiopoulos I."/>
        </authorList>
    </citation>
    <scope>NUCLEOTIDE SEQUENCE</scope>
    <source>
        <strain evidence="2">Race5_Kim</strain>
    </source>
</reference>
<evidence type="ECO:0000256" key="1">
    <source>
        <dbReference type="SAM" id="SignalP"/>
    </source>
</evidence>
<accession>A0A9Q8UTK4</accession>
<keyword evidence="3" id="KW-1185">Reference proteome</keyword>
<gene>
    <name evidence="2" type="ORF">CLAFUR5_08797</name>
</gene>
<proteinExistence type="predicted"/>